<evidence type="ECO:0000313" key="2">
    <source>
        <dbReference type="EMBL" id="KAG7088569.1"/>
    </source>
</evidence>
<dbReference type="OrthoDB" id="3257981at2759"/>
<comment type="caution">
    <text evidence="2">The sequence shown here is derived from an EMBL/GenBank/DDBJ whole genome shotgun (WGS) entry which is preliminary data.</text>
</comment>
<dbReference type="Gene3D" id="3.20.20.80">
    <property type="entry name" value="Glycosidases"/>
    <property type="match status" value="1"/>
</dbReference>
<proteinExistence type="predicted"/>
<dbReference type="EMBL" id="CM032188">
    <property type="protein sequence ID" value="KAG7088569.1"/>
    <property type="molecule type" value="Genomic_DNA"/>
</dbReference>
<feature type="chain" id="PRO_5040132152" description="Glycoside hydrolase family 71 protein" evidence="1">
    <location>
        <begin position="19"/>
        <end position="481"/>
    </location>
</feature>
<feature type="signal peptide" evidence="1">
    <location>
        <begin position="1"/>
        <end position="18"/>
    </location>
</feature>
<dbReference type="InterPro" id="IPR005197">
    <property type="entry name" value="Glyco_hydro_71"/>
</dbReference>
<accession>A0A9P7RRT6</accession>
<name>A0A9P7RRT6_9AGAR</name>
<gene>
    <name evidence="2" type="ORF">E1B28_012549</name>
</gene>
<evidence type="ECO:0008006" key="4">
    <source>
        <dbReference type="Google" id="ProtNLM"/>
    </source>
</evidence>
<keyword evidence="3" id="KW-1185">Reference proteome</keyword>
<dbReference type="KEGG" id="more:E1B28_012549"/>
<evidence type="ECO:0000256" key="1">
    <source>
        <dbReference type="SAM" id="SignalP"/>
    </source>
</evidence>
<reference evidence="2" key="1">
    <citation type="journal article" date="2021" name="Genome Biol. Evol.">
        <title>The assembled and annotated genome of the fairy-ring fungus Marasmius oreades.</title>
        <authorList>
            <person name="Hiltunen M."/>
            <person name="Ament-Velasquez S.L."/>
            <person name="Johannesson H."/>
        </authorList>
    </citation>
    <scope>NUCLEOTIDE SEQUENCE</scope>
    <source>
        <strain evidence="2">03SP1</strain>
    </source>
</reference>
<organism evidence="2 3">
    <name type="scientific">Marasmius oreades</name>
    <name type="common">fairy-ring Marasmius</name>
    <dbReference type="NCBI Taxonomy" id="181124"/>
    <lineage>
        <taxon>Eukaryota</taxon>
        <taxon>Fungi</taxon>
        <taxon>Dikarya</taxon>
        <taxon>Basidiomycota</taxon>
        <taxon>Agaricomycotina</taxon>
        <taxon>Agaricomycetes</taxon>
        <taxon>Agaricomycetidae</taxon>
        <taxon>Agaricales</taxon>
        <taxon>Marasmiineae</taxon>
        <taxon>Marasmiaceae</taxon>
        <taxon>Marasmius</taxon>
    </lineage>
</organism>
<dbReference type="Pfam" id="PF03659">
    <property type="entry name" value="Glyco_hydro_71"/>
    <property type="match status" value="1"/>
</dbReference>
<dbReference type="Proteomes" id="UP001049176">
    <property type="component" value="Chromosome 8"/>
</dbReference>
<dbReference type="CDD" id="cd11577">
    <property type="entry name" value="GH71"/>
    <property type="match status" value="1"/>
</dbReference>
<evidence type="ECO:0000313" key="3">
    <source>
        <dbReference type="Proteomes" id="UP001049176"/>
    </source>
</evidence>
<dbReference type="GO" id="GO:0051118">
    <property type="term" value="F:glucan endo-1,3-alpha-glucosidase activity"/>
    <property type="evidence" value="ECO:0007669"/>
    <property type="project" value="InterPro"/>
</dbReference>
<protein>
    <recommendedName>
        <fullName evidence="4">Glycoside hydrolase family 71 protein</fullName>
    </recommendedName>
</protein>
<sequence>MRGLYLVLATAILSPLHAVSVSVDVIASQNPHPAVQVKSRAVSPNVTSSLQHRDVPGQKAVFMHVILIFKFSLTLINAFQFDVDVFGYTFDNWVRDLTTIKAAGIDAVALNIGKANDWQIDQVSTAYDAAASVGISTFISFDYSSFPCDTNLTISYFNSNKDKPAQFKVDGVPMISSFLGLCLGTDGWQSIKNQGAYLMPFIEVSDAQDLQVGRPWGFLQHWHCWGCAWPQGNAPKTTDDDNWYLSNLGAGRFATTVSAWLYVHYPGNNRYLRGDDHLLATRWEQLIGLRSSLRFVEYATWNDFGESHYVAPTTSGNQPAGTTWVNGFPHTAWLDMSKYYIQYFKSGSAPSVTTESVYFWLRPNPHSIQATGDSVGQPTGWDWARDSLYAVVFCRTTGGSCSATLKVGNTSQSYSNLQPGPNKLELPLDGNSFGTVTVQVFRDGGKVIDDTPSANTFQYTNSAVTYNFNAFVGSATASICG</sequence>
<keyword evidence="1" id="KW-0732">Signal</keyword>
<dbReference type="AlphaFoldDB" id="A0A9P7RRT6"/>
<dbReference type="RefSeq" id="XP_043005040.1">
    <property type="nucleotide sequence ID" value="XM_043157672.1"/>
</dbReference>
<dbReference type="GeneID" id="66081624"/>